<proteinExistence type="inferred from homology"/>
<dbReference type="OrthoDB" id="89349at2759"/>
<evidence type="ECO:0000256" key="3">
    <source>
        <dbReference type="SAM" id="Phobius"/>
    </source>
</evidence>
<dbReference type="PANTHER" id="PTHR34002:SF9">
    <property type="entry name" value="XYLOGLUCAN-SPECIFIC ENDO-BETA-1,4-GLUCANASE A"/>
    <property type="match status" value="1"/>
</dbReference>
<dbReference type="SUPFAM" id="SSF49899">
    <property type="entry name" value="Concanavalin A-like lectins/glucanases"/>
    <property type="match status" value="1"/>
</dbReference>
<evidence type="ECO:0000313" key="4">
    <source>
        <dbReference type="EMBL" id="KJZ71229.1"/>
    </source>
</evidence>
<evidence type="ECO:0000256" key="2">
    <source>
        <dbReference type="RuleBase" id="RU361163"/>
    </source>
</evidence>
<keyword evidence="2" id="KW-0326">Glycosidase</keyword>
<keyword evidence="5" id="KW-1185">Reference proteome</keyword>
<dbReference type="Gene3D" id="2.60.120.180">
    <property type="match status" value="1"/>
</dbReference>
<name>A0A0F8A353_9HYPO</name>
<dbReference type="InterPro" id="IPR002594">
    <property type="entry name" value="GH12"/>
</dbReference>
<dbReference type="EMBL" id="KQ030582">
    <property type="protein sequence ID" value="KJZ71229.1"/>
    <property type="molecule type" value="Genomic_DNA"/>
</dbReference>
<dbReference type="GO" id="GO:0000272">
    <property type="term" value="P:polysaccharide catabolic process"/>
    <property type="evidence" value="ECO:0007669"/>
    <property type="project" value="UniProtKB-KW"/>
</dbReference>
<organism evidence="4 5">
    <name type="scientific">Hirsutella minnesotensis 3608</name>
    <dbReference type="NCBI Taxonomy" id="1043627"/>
    <lineage>
        <taxon>Eukaryota</taxon>
        <taxon>Fungi</taxon>
        <taxon>Dikarya</taxon>
        <taxon>Ascomycota</taxon>
        <taxon>Pezizomycotina</taxon>
        <taxon>Sordariomycetes</taxon>
        <taxon>Hypocreomycetidae</taxon>
        <taxon>Hypocreales</taxon>
        <taxon>Ophiocordycipitaceae</taxon>
        <taxon>Hirsutella</taxon>
    </lineage>
</organism>
<gene>
    <name evidence="4" type="ORF">HIM_09372</name>
</gene>
<keyword evidence="3" id="KW-0472">Membrane</keyword>
<sequence>MYLHVYRPRSSARRIQALVKDHGSVARYPVACPYCGMGARREPGYLDSTPLPTAGALSSGSLVPVTATNSTVSSSNVERTGSRLQPAHLDQPRLGAAPTVTRFPPSFSAATRESIRQVGPRGTRRHCSRGYLHPVAALEPLFAREPADWTPPLLVYPASIRGRAPSPSPPSRRRPEAAMFRWLVNAGFLALPIAATLGILLGIQSHRQATGQAPLFTPPLNNKWVEKTYCQKAFGIHPDTKGQEFTRKSRRIPSTFWGLDEGEAGFLCMNVTTFNNQTYATRTTAPSFSAVWQYNPKEKPVHAFPNIKVDGDVLPAPLEKIKHYNVDVKWSMRLDNDTEKGTSTNELKKGPVNANVAIDMFIDKDKSKASNSTAASHEVMVWLAAIGPASHTIGQDKGPVKTMVLDGTFFDLFIGPNPGIKDFTQQVLTWKARELTPTFKGDISELVNDVVKSNDPLYPSPSDYLGYFAFGTEAYDSPKPVTFSVPSLSIDIQKS</sequence>
<evidence type="ECO:0000313" key="5">
    <source>
        <dbReference type="Proteomes" id="UP000054481"/>
    </source>
</evidence>
<keyword evidence="2" id="KW-0624">Polysaccharide degradation</keyword>
<dbReference type="PANTHER" id="PTHR34002">
    <property type="entry name" value="BLR1656 PROTEIN"/>
    <property type="match status" value="1"/>
</dbReference>
<comment type="similarity">
    <text evidence="1 2">Belongs to the glycosyl hydrolase 12 (cellulase H) family.</text>
</comment>
<feature type="transmembrane region" description="Helical" evidence="3">
    <location>
        <begin position="182"/>
        <end position="203"/>
    </location>
</feature>
<keyword evidence="3" id="KW-0812">Transmembrane</keyword>
<dbReference type="Proteomes" id="UP000054481">
    <property type="component" value="Unassembled WGS sequence"/>
</dbReference>
<dbReference type="InterPro" id="IPR013319">
    <property type="entry name" value="GH11/12"/>
</dbReference>
<protein>
    <submittedName>
        <fullName evidence="4">Uncharacterized protein</fullName>
    </submittedName>
</protein>
<reference evidence="4 5" key="1">
    <citation type="journal article" date="2014" name="Genome Biol. Evol.">
        <title>Comparative genomics and transcriptomics analyses reveal divergent lifestyle features of nematode endoparasitic fungus Hirsutella minnesotensis.</title>
        <authorList>
            <person name="Lai Y."/>
            <person name="Liu K."/>
            <person name="Zhang X."/>
            <person name="Zhang X."/>
            <person name="Li K."/>
            <person name="Wang N."/>
            <person name="Shu C."/>
            <person name="Wu Y."/>
            <person name="Wang C."/>
            <person name="Bushley K.E."/>
            <person name="Xiang M."/>
            <person name="Liu X."/>
        </authorList>
    </citation>
    <scope>NUCLEOTIDE SEQUENCE [LARGE SCALE GENOMIC DNA]</scope>
    <source>
        <strain evidence="4 5">3608</strain>
    </source>
</reference>
<keyword evidence="3" id="KW-1133">Transmembrane helix</keyword>
<dbReference type="Pfam" id="PF01670">
    <property type="entry name" value="Glyco_hydro_12"/>
    <property type="match status" value="1"/>
</dbReference>
<dbReference type="GO" id="GO:0008810">
    <property type="term" value="F:cellulase activity"/>
    <property type="evidence" value="ECO:0007669"/>
    <property type="project" value="InterPro"/>
</dbReference>
<dbReference type="InterPro" id="IPR013320">
    <property type="entry name" value="ConA-like_dom_sf"/>
</dbReference>
<keyword evidence="2" id="KW-0378">Hydrolase</keyword>
<dbReference type="AlphaFoldDB" id="A0A0F8A353"/>
<keyword evidence="2" id="KW-0119">Carbohydrate metabolism</keyword>
<evidence type="ECO:0000256" key="1">
    <source>
        <dbReference type="ARBA" id="ARBA00005519"/>
    </source>
</evidence>
<accession>A0A0F8A353</accession>